<dbReference type="Proteomes" id="UP000580250">
    <property type="component" value="Unassembled WGS sequence"/>
</dbReference>
<dbReference type="AlphaFoldDB" id="A0A6V7XDD9"/>
<dbReference type="EMBL" id="CAJEWN010001415">
    <property type="protein sequence ID" value="CAD2197283.1"/>
    <property type="molecule type" value="Genomic_DNA"/>
</dbReference>
<proteinExistence type="predicted"/>
<name>A0A6V7XDD9_MELEN</name>
<comment type="caution">
    <text evidence="3">The sequence shown here is derived from an EMBL/GenBank/DDBJ whole genome shotgun (WGS) entry which is preliminary data.</text>
</comment>
<reference evidence="3 4" key="1">
    <citation type="submission" date="2020-08" db="EMBL/GenBank/DDBJ databases">
        <authorList>
            <person name="Koutsovoulos G."/>
            <person name="Danchin GJ E."/>
        </authorList>
    </citation>
    <scope>NUCLEOTIDE SEQUENCE [LARGE SCALE GENOMIC DNA]</scope>
</reference>
<sequence>MINLSIFQFPPFFSPLFFQLFFNYFPLSSSKQLKIKNFKFPTILLFLILNFSFYCYADDLTSNNTLTNQTDAGNGTTIPGIQTTTINWWGSMAVTQPDSYIADDSTVINTTTDSGLNGSASQDSSSSNISNTSSTDTSTNSNSTTKNKAISSKYQKYIFVNLISILFFGIFLYLN</sequence>
<organism evidence="3 4">
    <name type="scientific">Meloidogyne enterolobii</name>
    <name type="common">Root-knot nematode worm</name>
    <name type="synonym">Meloidogyne mayaguensis</name>
    <dbReference type="NCBI Taxonomy" id="390850"/>
    <lineage>
        <taxon>Eukaryota</taxon>
        <taxon>Metazoa</taxon>
        <taxon>Ecdysozoa</taxon>
        <taxon>Nematoda</taxon>
        <taxon>Chromadorea</taxon>
        <taxon>Rhabditida</taxon>
        <taxon>Tylenchina</taxon>
        <taxon>Tylenchomorpha</taxon>
        <taxon>Tylenchoidea</taxon>
        <taxon>Meloidogynidae</taxon>
        <taxon>Meloidogyninae</taxon>
        <taxon>Meloidogyne</taxon>
    </lineage>
</organism>
<evidence type="ECO:0000256" key="2">
    <source>
        <dbReference type="SAM" id="Phobius"/>
    </source>
</evidence>
<evidence type="ECO:0000256" key="1">
    <source>
        <dbReference type="SAM" id="MobiDB-lite"/>
    </source>
</evidence>
<feature type="transmembrane region" description="Helical" evidence="2">
    <location>
        <begin position="157"/>
        <end position="174"/>
    </location>
</feature>
<feature type="region of interest" description="Disordered" evidence="1">
    <location>
        <begin position="116"/>
        <end position="146"/>
    </location>
</feature>
<evidence type="ECO:0000313" key="3">
    <source>
        <dbReference type="EMBL" id="CAD2197283.1"/>
    </source>
</evidence>
<gene>
    <name evidence="3" type="ORF">MENT_LOCUS50516</name>
</gene>
<accession>A0A6V7XDD9</accession>
<keyword evidence="2" id="KW-1133">Transmembrane helix</keyword>
<protein>
    <submittedName>
        <fullName evidence="3">Uncharacterized protein</fullName>
    </submittedName>
</protein>
<evidence type="ECO:0000313" key="4">
    <source>
        <dbReference type="Proteomes" id="UP000580250"/>
    </source>
</evidence>
<keyword evidence="2" id="KW-0812">Transmembrane</keyword>
<feature type="transmembrane region" description="Helical" evidence="2">
    <location>
        <begin position="38"/>
        <end position="57"/>
    </location>
</feature>
<feature type="transmembrane region" description="Helical" evidence="2">
    <location>
        <begin position="6"/>
        <end position="26"/>
    </location>
</feature>
<keyword evidence="2" id="KW-0472">Membrane</keyword>